<gene>
    <name evidence="1" type="ORF">A1QC_07075</name>
</gene>
<proteinExistence type="predicted"/>
<dbReference type="Proteomes" id="UP000094070">
    <property type="component" value="Unassembled WGS sequence"/>
</dbReference>
<organism evidence="1 2">
    <name type="scientific">Vibrio rumoiensis 1S-45</name>
    <dbReference type="NCBI Taxonomy" id="1188252"/>
    <lineage>
        <taxon>Bacteria</taxon>
        <taxon>Pseudomonadati</taxon>
        <taxon>Pseudomonadota</taxon>
        <taxon>Gammaproteobacteria</taxon>
        <taxon>Vibrionales</taxon>
        <taxon>Vibrionaceae</taxon>
        <taxon>Vibrio</taxon>
    </lineage>
</organism>
<accession>A0A1E5E3E8</accession>
<reference evidence="1 2" key="1">
    <citation type="journal article" date="2012" name="Science">
        <title>Ecological populations of bacteria act as socially cohesive units of antibiotic production and resistance.</title>
        <authorList>
            <person name="Cordero O.X."/>
            <person name="Wildschutte H."/>
            <person name="Kirkup B."/>
            <person name="Proehl S."/>
            <person name="Ngo L."/>
            <person name="Hussain F."/>
            <person name="Le Roux F."/>
            <person name="Mincer T."/>
            <person name="Polz M.F."/>
        </authorList>
    </citation>
    <scope>NUCLEOTIDE SEQUENCE [LARGE SCALE GENOMIC DNA]</scope>
    <source>
        <strain evidence="1 2">1S-45</strain>
    </source>
</reference>
<sequence>MASPLKIGKETVLDAHSVEYEWIRNLASDGNSREQINHLIQYCLGGDDQIADTMRLVATKQASMYDLMRIIS</sequence>
<dbReference type="EMBL" id="AJYK02000048">
    <property type="protein sequence ID" value="OEF26310.1"/>
    <property type="molecule type" value="Genomic_DNA"/>
</dbReference>
<dbReference type="STRING" id="1188252.A1QC_07075"/>
<name>A0A1E5E3E8_9VIBR</name>
<dbReference type="AlphaFoldDB" id="A0A1E5E3E8"/>
<evidence type="ECO:0000313" key="1">
    <source>
        <dbReference type="EMBL" id="OEF26310.1"/>
    </source>
</evidence>
<evidence type="ECO:0000313" key="2">
    <source>
        <dbReference type="Proteomes" id="UP000094070"/>
    </source>
</evidence>
<dbReference type="eggNOG" id="ENOG5031NBT">
    <property type="taxonomic scope" value="Bacteria"/>
</dbReference>
<keyword evidence="2" id="KW-1185">Reference proteome</keyword>
<comment type="caution">
    <text evidence="1">The sequence shown here is derived from an EMBL/GenBank/DDBJ whole genome shotgun (WGS) entry which is preliminary data.</text>
</comment>
<protein>
    <submittedName>
        <fullName evidence="1">Uncharacterized protein</fullName>
    </submittedName>
</protein>
<dbReference type="RefSeq" id="WP_017025659.1">
    <property type="nucleotide sequence ID" value="NZ_AJYK02000048.1"/>
</dbReference>
<dbReference type="OrthoDB" id="5828134at2"/>